<dbReference type="AlphaFoldDB" id="A0A0N0BR85"/>
<sequence>MTATVRRLRASDVRPLVTGLWLPFAREMAALADRNALADDVDLVAAGVGHRRDRLDDEAVCTWVAVDDESGAEDDESGAEDGGSGDTDAEAAAADRAVGDGRLVGYAAAEVESSAPVFAAGDRLHVTELYVRPPRRGEGLGRRLLDRVRTAAAERGCEHVTLDVDAENRDAREFYEAVGFEPARLRMATAPDAE</sequence>
<dbReference type="CDD" id="cd04301">
    <property type="entry name" value="NAT_SF"/>
    <property type="match status" value="1"/>
</dbReference>
<feature type="domain" description="N-acetyltransferase" evidence="2">
    <location>
        <begin position="41"/>
        <end position="194"/>
    </location>
</feature>
<protein>
    <recommendedName>
        <fullName evidence="2">N-acetyltransferase domain-containing protein</fullName>
    </recommendedName>
</protein>
<dbReference type="PATRIC" id="fig|1705389.3.peg.2473"/>
<dbReference type="STRING" id="1765655.AMR74_08550"/>
<dbReference type="GO" id="GO:0016747">
    <property type="term" value="F:acyltransferase activity, transferring groups other than amino-acyl groups"/>
    <property type="evidence" value="ECO:0007669"/>
    <property type="project" value="InterPro"/>
</dbReference>
<dbReference type="SUPFAM" id="SSF55729">
    <property type="entry name" value="Acyl-CoA N-acyltransferases (Nat)"/>
    <property type="match status" value="1"/>
</dbReference>
<dbReference type="Proteomes" id="UP000037747">
    <property type="component" value="Unassembled WGS sequence"/>
</dbReference>
<dbReference type="InterPro" id="IPR000182">
    <property type="entry name" value="GNAT_dom"/>
</dbReference>
<dbReference type="Gene3D" id="3.40.630.30">
    <property type="match status" value="1"/>
</dbReference>
<proteinExistence type="predicted"/>
<dbReference type="PROSITE" id="PS51186">
    <property type="entry name" value="GNAT"/>
    <property type="match status" value="1"/>
</dbReference>
<comment type="caution">
    <text evidence="3">The sequence shown here is derived from an EMBL/GenBank/DDBJ whole genome shotgun (WGS) entry which is preliminary data.</text>
</comment>
<dbReference type="InterPro" id="IPR050276">
    <property type="entry name" value="MshD_Acetyltransferase"/>
</dbReference>
<evidence type="ECO:0000256" key="1">
    <source>
        <dbReference type="SAM" id="MobiDB-lite"/>
    </source>
</evidence>
<dbReference type="Pfam" id="PF00583">
    <property type="entry name" value="Acetyltransf_1"/>
    <property type="match status" value="1"/>
</dbReference>
<dbReference type="InterPro" id="IPR016181">
    <property type="entry name" value="Acyl_CoA_acyltransferase"/>
</dbReference>
<evidence type="ECO:0000259" key="2">
    <source>
        <dbReference type="PROSITE" id="PS51186"/>
    </source>
</evidence>
<organism evidence="3 4">
    <name type="scientific">Halorubrum tropicale</name>
    <dbReference type="NCBI Taxonomy" id="1765655"/>
    <lineage>
        <taxon>Archaea</taxon>
        <taxon>Methanobacteriati</taxon>
        <taxon>Methanobacteriota</taxon>
        <taxon>Stenosarchaea group</taxon>
        <taxon>Halobacteria</taxon>
        <taxon>Halobacteriales</taxon>
        <taxon>Haloferacaceae</taxon>
        <taxon>Halorubrum</taxon>
    </lineage>
</organism>
<accession>A0A0N0BR85</accession>
<dbReference type="EMBL" id="LIST01000003">
    <property type="protein sequence ID" value="KOX96480.1"/>
    <property type="molecule type" value="Genomic_DNA"/>
</dbReference>
<keyword evidence="4" id="KW-1185">Reference proteome</keyword>
<dbReference type="PANTHER" id="PTHR43617">
    <property type="entry name" value="L-AMINO ACID N-ACETYLTRANSFERASE"/>
    <property type="match status" value="1"/>
</dbReference>
<feature type="compositionally biased region" description="Acidic residues" evidence="1">
    <location>
        <begin position="68"/>
        <end position="79"/>
    </location>
</feature>
<feature type="region of interest" description="Disordered" evidence="1">
    <location>
        <begin position="68"/>
        <end position="94"/>
    </location>
</feature>
<reference evidence="3 4" key="1">
    <citation type="submission" date="2015-08" db="EMBL/GenBank/DDBJ databases">
        <title>Genomes of Isolates from Cabo Rojo, PR.</title>
        <authorList>
            <person name="Sanchez-Nieves R.L."/>
            <person name="Montalvo-Rodriguez R."/>
        </authorList>
    </citation>
    <scope>NUCLEOTIDE SEQUENCE [LARGE SCALE GENOMIC DNA]</scope>
    <source>
        <strain evidence="3 4">5</strain>
    </source>
</reference>
<dbReference type="PANTHER" id="PTHR43617:SF20">
    <property type="entry name" value="N-ALPHA-ACETYLTRANSFERASE RIMI"/>
    <property type="match status" value="1"/>
</dbReference>
<dbReference type="OrthoDB" id="331537at2157"/>
<gene>
    <name evidence="3" type="ORF">AMR74_08550</name>
</gene>
<evidence type="ECO:0000313" key="3">
    <source>
        <dbReference type="EMBL" id="KOX96480.1"/>
    </source>
</evidence>
<dbReference type="RefSeq" id="WP_053771651.1">
    <property type="nucleotide sequence ID" value="NZ_LIST01000003.1"/>
</dbReference>
<evidence type="ECO:0000313" key="4">
    <source>
        <dbReference type="Proteomes" id="UP000037747"/>
    </source>
</evidence>
<name>A0A0N0BR85_9EURY</name>